<dbReference type="SMART" id="SM00862">
    <property type="entry name" value="Trans_reg_C"/>
    <property type="match status" value="1"/>
</dbReference>
<feature type="repeat" description="TPR" evidence="5">
    <location>
        <begin position="867"/>
        <end position="900"/>
    </location>
</feature>
<evidence type="ECO:0000256" key="5">
    <source>
        <dbReference type="PROSITE-ProRule" id="PRU00339"/>
    </source>
</evidence>
<dbReference type="PANTHER" id="PTHR35807:SF1">
    <property type="entry name" value="TRANSCRIPTIONAL REGULATOR REDD"/>
    <property type="match status" value="1"/>
</dbReference>
<dbReference type="PRINTS" id="PR00364">
    <property type="entry name" value="DISEASERSIST"/>
</dbReference>
<evidence type="ECO:0000256" key="6">
    <source>
        <dbReference type="PROSITE-ProRule" id="PRU01091"/>
    </source>
</evidence>
<dbReference type="PROSITE" id="PS51755">
    <property type="entry name" value="OMPR_PHOB"/>
    <property type="match status" value="1"/>
</dbReference>
<dbReference type="InterPro" id="IPR051677">
    <property type="entry name" value="AfsR-DnrI-RedD_regulator"/>
</dbReference>
<dbReference type="AlphaFoldDB" id="A0A344L5C0"/>
<dbReference type="GO" id="GO:0006355">
    <property type="term" value="P:regulation of DNA-templated transcription"/>
    <property type="evidence" value="ECO:0007669"/>
    <property type="project" value="InterPro"/>
</dbReference>
<dbReference type="InterPro" id="IPR019734">
    <property type="entry name" value="TPR_rpt"/>
</dbReference>
<dbReference type="InterPro" id="IPR036388">
    <property type="entry name" value="WH-like_DNA-bd_sf"/>
</dbReference>
<dbReference type="Proteomes" id="UP000250434">
    <property type="component" value="Chromosome"/>
</dbReference>
<sequence>MPEKDALRVQLLGPVRVLAGGRPVPIPARPRVVLAALALAGGRRVGTGELIAHCWEERLPEHPRRALQTLVGRLRALLGAGTLVTVADGYALDTDRVVVDLQLFRDLVRRAEADEDAADTFLRQALELWHGEPLAGVASDRLRTQAAARLTDERIAALLRRIDLDLDRGRSQEVLGELRALTGEQPLREEIWRRLITALHRDGRRADALAAYQQIRTNLRDELGIDPGPELQQLHLSLLQDEPVAAPAAVPVPRQLPAETADFVGREADLAALDRLLAAGNTERPVPIATITGLAGGGKTTLALRWAHRVAGHFPDGQLYVNLRGFDAAEQALSPASVLAPFLDALGVPPERVPADLDALAGLYRSQLAAKRLLVVLDNARDAGQVRPLLPGSSGCLVLVTSRDPLGGLIAGHGAQPVTVGLPSESDARLMLTRRLGRGRTDTDSDAVGEIVAACARLPLALAVVAARAALHPEFPLRDIAAELRAAPTTLDAFADEDISTDVRTVLSWSYQQLDPPTARLFRLLGLHPGPDITTPAAASLAGVPTTQARPLLNALTRTGLLTEHAPGRFHFHDLLRAYAAELVTNEADRDHAHVRLLDHFLHTAHTAAGLLVPSRDPLDLPEPPSGCVPEPLSDHRSAMTWFTAERHNLIATLTHAGAIGYHRHAWQLAWALCPFLDRGGRRHELIGVHRVGLAAAEHLDDPTGRAHTHQGLANADGLLGRFTTAKEHLTEALGLFREAGDKPAEAAALVDLSWILHEQGQRREALIEAERAHALYHAIDHHIGEAIALTEIAWCQALLGDYEQSLASNEQAYTILEKVGDRHGQADTWQSMGFAHQQLGDHLRAIDCFTRALELYRDLNDPDGTADALTSLGEIHHHTGDTAAAHRAWRHALELREKYHHPDTEDLRAKLRLGTAHQRK</sequence>
<dbReference type="SUPFAM" id="SSF52540">
    <property type="entry name" value="P-loop containing nucleoside triphosphate hydrolases"/>
    <property type="match status" value="1"/>
</dbReference>
<dbReference type="InterPro" id="IPR011990">
    <property type="entry name" value="TPR-like_helical_dom_sf"/>
</dbReference>
<dbReference type="KEGG" id="aab:A4R43_12355"/>
<dbReference type="InterPro" id="IPR027417">
    <property type="entry name" value="P-loop_NTPase"/>
</dbReference>
<dbReference type="SUPFAM" id="SSF48452">
    <property type="entry name" value="TPR-like"/>
    <property type="match status" value="2"/>
</dbReference>
<dbReference type="GO" id="GO:0003677">
    <property type="term" value="F:DNA binding"/>
    <property type="evidence" value="ECO:0007669"/>
    <property type="project" value="UniProtKB-UniRule"/>
</dbReference>
<dbReference type="CDD" id="cd15831">
    <property type="entry name" value="BTAD"/>
    <property type="match status" value="1"/>
</dbReference>
<keyword evidence="4" id="KW-0804">Transcription</keyword>
<evidence type="ECO:0000259" key="7">
    <source>
        <dbReference type="PROSITE" id="PS51755"/>
    </source>
</evidence>
<feature type="repeat" description="TPR" evidence="5">
    <location>
        <begin position="827"/>
        <end position="860"/>
    </location>
</feature>
<feature type="DNA-binding region" description="OmpR/PhoB-type" evidence="6">
    <location>
        <begin position="1"/>
        <end position="94"/>
    </location>
</feature>
<keyword evidence="2" id="KW-0805">Transcription regulation</keyword>
<evidence type="ECO:0000313" key="9">
    <source>
        <dbReference type="Proteomes" id="UP000250434"/>
    </source>
</evidence>
<dbReference type="PANTHER" id="PTHR35807">
    <property type="entry name" value="TRANSCRIPTIONAL REGULATOR REDD-RELATED"/>
    <property type="match status" value="1"/>
</dbReference>
<comment type="similarity">
    <text evidence="1">Belongs to the AfsR/DnrI/RedD regulatory family.</text>
</comment>
<keyword evidence="9" id="KW-1185">Reference proteome</keyword>
<gene>
    <name evidence="8" type="ORF">A4R43_12355</name>
</gene>
<proteinExistence type="inferred from homology"/>
<dbReference type="EMBL" id="CP015163">
    <property type="protein sequence ID" value="AXB43244.1"/>
    <property type="molecule type" value="Genomic_DNA"/>
</dbReference>
<dbReference type="PROSITE" id="PS50005">
    <property type="entry name" value="TPR"/>
    <property type="match status" value="2"/>
</dbReference>
<dbReference type="InterPro" id="IPR005158">
    <property type="entry name" value="BTAD"/>
</dbReference>
<name>A0A344L5C0_9PSEU</name>
<reference evidence="8 9" key="1">
    <citation type="submission" date="2016-04" db="EMBL/GenBank/DDBJ databases">
        <title>Complete genome sequence and analysis of deep-sea sediment isolate, Amycolatopsis sp. WP1.</title>
        <authorList>
            <person name="Wang H."/>
            <person name="Chen S."/>
            <person name="Wu Q."/>
        </authorList>
    </citation>
    <scope>NUCLEOTIDE SEQUENCE [LARGE SCALE GENOMIC DNA]</scope>
    <source>
        <strain evidence="8 9">WP1</strain>
    </source>
</reference>
<keyword evidence="5" id="KW-0802">TPR repeat</keyword>
<dbReference type="InterPro" id="IPR016032">
    <property type="entry name" value="Sig_transdc_resp-reg_C-effctor"/>
</dbReference>
<evidence type="ECO:0000256" key="4">
    <source>
        <dbReference type="ARBA" id="ARBA00023163"/>
    </source>
</evidence>
<dbReference type="RefSeq" id="WP_162788430.1">
    <property type="nucleotide sequence ID" value="NZ_CP015163.1"/>
</dbReference>
<dbReference type="Pfam" id="PF03704">
    <property type="entry name" value="BTAD"/>
    <property type="match status" value="1"/>
</dbReference>
<evidence type="ECO:0000256" key="2">
    <source>
        <dbReference type="ARBA" id="ARBA00023015"/>
    </source>
</evidence>
<dbReference type="InterPro" id="IPR001867">
    <property type="entry name" value="OmpR/PhoB-type_DNA-bd"/>
</dbReference>
<dbReference type="Gene3D" id="1.25.40.10">
    <property type="entry name" value="Tetratricopeptide repeat domain"/>
    <property type="match status" value="2"/>
</dbReference>
<protein>
    <recommendedName>
        <fullName evidence="7">OmpR/PhoB-type domain-containing protein</fullName>
    </recommendedName>
</protein>
<keyword evidence="3 6" id="KW-0238">DNA-binding</keyword>
<dbReference type="SUPFAM" id="SSF46894">
    <property type="entry name" value="C-terminal effector domain of the bipartite response regulators"/>
    <property type="match status" value="1"/>
</dbReference>
<evidence type="ECO:0000313" key="8">
    <source>
        <dbReference type="EMBL" id="AXB43244.1"/>
    </source>
</evidence>
<dbReference type="SMART" id="SM00028">
    <property type="entry name" value="TPR"/>
    <property type="match status" value="5"/>
</dbReference>
<dbReference type="SMART" id="SM01043">
    <property type="entry name" value="BTAD"/>
    <property type="match status" value="1"/>
</dbReference>
<accession>A0A344L5C0</accession>
<dbReference type="Pfam" id="PF13424">
    <property type="entry name" value="TPR_12"/>
    <property type="match status" value="2"/>
</dbReference>
<dbReference type="Gene3D" id="1.10.10.10">
    <property type="entry name" value="Winged helix-like DNA-binding domain superfamily/Winged helix DNA-binding domain"/>
    <property type="match status" value="1"/>
</dbReference>
<evidence type="ECO:0000256" key="3">
    <source>
        <dbReference type="ARBA" id="ARBA00023125"/>
    </source>
</evidence>
<feature type="domain" description="OmpR/PhoB-type" evidence="7">
    <location>
        <begin position="1"/>
        <end position="94"/>
    </location>
</feature>
<dbReference type="GO" id="GO:0000160">
    <property type="term" value="P:phosphorelay signal transduction system"/>
    <property type="evidence" value="ECO:0007669"/>
    <property type="project" value="InterPro"/>
</dbReference>
<evidence type="ECO:0000256" key="1">
    <source>
        <dbReference type="ARBA" id="ARBA00005820"/>
    </source>
</evidence>
<organism evidence="8 9">
    <name type="scientific">Amycolatopsis albispora</name>
    <dbReference type="NCBI Taxonomy" id="1804986"/>
    <lineage>
        <taxon>Bacteria</taxon>
        <taxon>Bacillati</taxon>
        <taxon>Actinomycetota</taxon>
        <taxon>Actinomycetes</taxon>
        <taxon>Pseudonocardiales</taxon>
        <taxon>Pseudonocardiaceae</taxon>
        <taxon>Amycolatopsis</taxon>
    </lineage>
</organism>